<dbReference type="GO" id="GO:0046872">
    <property type="term" value="F:metal ion binding"/>
    <property type="evidence" value="ECO:0007669"/>
    <property type="project" value="UniProtKB-KW"/>
</dbReference>
<comment type="catalytic activity">
    <reaction evidence="7">
        <text>O-phospho-L-seryl-[protein] + H2O = L-seryl-[protein] + phosphate</text>
        <dbReference type="Rhea" id="RHEA:20629"/>
        <dbReference type="Rhea" id="RHEA-COMP:9863"/>
        <dbReference type="Rhea" id="RHEA-COMP:11604"/>
        <dbReference type="ChEBI" id="CHEBI:15377"/>
        <dbReference type="ChEBI" id="CHEBI:29999"/>
        <dbReference type="ChEBI" id="CHEBI:43474"/>
        <dbReference type="ChEBI" id="CHEBI:83421"/>
        <dbReference type="EC" id="3.1.3.16"/>
    </reaction>
</comment>
<keyword evidence="6" id="KW-0904">Protein phosphatase</keyword>
<comment type="cofactor">
    <cofactor evidence="1">
        <name>Mg(2+)</name>
        <dbReference type="ChEBI" id="CHEBI:18420"/>
    </cofactor>
</comment>
<dbReference type="EC" id="3.1.3.16" evidence="2"/>
<accession>A0AAD9DIV7</accession>
<keyword evidence="3" id="KW-0479">Metal-binding</keyword>
<dbReference type="InterPro" id="IPR036412">
    <property type="entry name" value="HAD-like_sf"/>
</dbReference>
<dbReference type="PANTHER" id="PTHR12210">
    <property type="entry name" value="DULLARD PROTEIN PHOSPHATASE"/>
    <property type="match status" value="1"/>
</dbReference>
<keyword evidence="5" id="KW-0460">Magnesium</keyword>
<reference evidence="11" key="1">
    <citation type="submission" date="2023-06" db="EMBL/GenBank/DDBJ databases">
        <title>Survivors Of The Sea: Transcriptome response of Skeletonema marinoi to long-term dormancy.</title>
        <authorList>
            <person name="Pinder M.I.M."/>
            <person name="Kourtchenko O."/>
            <person name="Robertson E.K."/>
            <person name="Larsson T."/>
            <person name="Maumus F."/>
            <person name="Osuna-Cruz C.M."/>
            <person name="Vancaester E."/>
            <person name="Stenow R."/>
            <person name="Vandepoele K."/>
            <person name="Ploug H."/>
            <person name="Bruchert V."/>
            <person name="Godhe A."/>
            <person name="Topel M."/>
        </authorList>
    </citation>
    <scope>NUCLEOTIDE SEQUENCE</scope>
    <source>
        <strain evidence="11">R05AC</strain>
    </source>
</reference>
<proteinExistence type="predicted"/>
<evidence type="ECO:0000256" key="4">
    <source>
        <dbReference type="ARBA" id="ARBA00022801"/>
    </source>
</evidence>
<dbReference type="Proteomes" id="UP001224775">
    <property type="component" value="Unassembled WGS sequence"/>
</dbReference>
<evidence type="ECO:0000256" key="2">
    <source>
        <dbReference type="ARBA" id="ARBA00013081"/>
    </source>
</evidence>
<evidence type="ECO:0000256" key="1">
    <source>
        <dbReference type="ARBA" id="ARBA00001946"/>
    </source>
</evidence>
<comment type="caution">
    <text evidence="11">The sequence shown here is derived from an EMBL/GenBank/DDBJ whole genome shotgun (WGS) entry which is preliminary data.</text>
</comment>
<dbReference type="SUPFAM" id="SSF56784">
    <property type="entry name" value="HAD-like"/>
    <property type="match status" value="1"/>
</dbReference>
<dbReference type="InterPro" id="IPR011948">
    <property type="entry name" value="Dullard_phosphatase"/>
</dbReference>
<keyword evidence="12" id="KW-1185">Reference proteome</keyword>
<feature type="region of interest" description="Disordered" evidence="9">
    <location>
        <begin position="57"/>
        <end position="109"/>
    </location>
</feature>
<dbReference type="SMART" id="SM00577">
    <property type="entry name" value="CPDc"/>
    <property type="match status" value="1"/>
</dbReference>
<dbReference type="FunFam" id="3.40.50.1000:FF:000192">
    <property type="entry name" value="CTD small phosphatase-like protein"/>
    <property type="match status" value="1"/>
</dbReference>
<dbReference type="InterPro" id="IPR023214">
    <property type="entry name" value="HAD_sf"/>
</dbReference>
<protein>
    <recommendedName>
        <fullName evidence="2">protein-serine/threonine phosphatase</fullName>
        <ecNumber evidence="2">3.1.3.16</ecNumber>
    </recommendedName>
</protein>
<evidence type="ECO:0000313" key="11">
    <source>
        <dbReference type="EMBL" id="KAK1748872.1"/>
    </source>
</evidence>
<evidence type="ECO:0000259" key="10">
    <source>
        <dbReference type="PROSITE" id="PS50969"/>
    </source>
</evidence>
<dbReference type="Gene3D" id="3.40.50.1000">
    <property type="entry name" value="HAD superfamily/HAD-like"/>
    <property type="match status" value="1"/>
</dbReference>
<dbReference type="InterPro" id="IPR004274">
    <property type="entry name" value="FCP1_dom"/>
</dbReference>
<evidence type="ECO:0000256" key="9">
    <source>
        <dbReference type="SAM" id="MobiDB-lite"/>
    </source>
</evidence>
<dbReference type="AlphaFoldDB" id="A0AAD9DIV7"/>
<dbReference type="PROSITE" id="PS50969">
    <property type="entry name" value="FCP1"/>
    <property type="match status" value="1"/>
</dbReference>
<sequence length="442" mass="49003">MMKTHISQQHLTVHMAYDHELTAAAVYNNSASDYSDPLRAEKALSIGISRTWSGDDENRLRMKSAQTPQGVRGQSDLRSPGMKKTPMAINAPKLSAFDSEEGGDHADDTNEVVIPDFITQTDRHGVASTPRSASAVQAARQMHPSGPEPNLHVEGGTLVEDSKSDDDDACESLLDSLRMMCCCFLQDSDAIAATGDTKDTHTFTEEDSALRNGNDPNRIKLLPALHSDDHGKKCLVLDLDETLVHSSFRAVQGADFVIPVQIEDVVHFVYVAKRPGVDEFLIEMAKHYEIVVYTASLNKYADPLLDLLDPQRVIRTRLFRESCVFYEGNYVKDMSLLNRDLSQAIIIDNSPSSYLFHPENAIDCGSFIDDPNDRELDQIGKFLVGIKDVEDVRGTANLPDEIMHNTLKIAVHHEKLWSLLGLDLKLSVGVPLIVEIAGFYKN</sequence>
<evidence type="ECO:0000256" key="8">
    <source>
        <dbReference type="ARBA" id="ARBA00048336"/>
    </source>
</evidence>
<dbReference type="CDD" id="cd07521">
    <property type="entry name" value="HAD_FCP1-like"/>
    <property type="match status" value="1"/>
</dbReference>
<name>A0AAD9DIV7_9STRA</name>
<gene>
    <name evidence="11" type="ORF">QTG54_000811</name>
</gene>
<evidence type="ECO:0000256" key="5">
    <source>
        <dbReference type="ARBA" id="ARBA00022842"/>
    </source>
</evidence>
<evidence type="ECO:0000256" key="6">
    <source>
        <dbReference type="ARBA" id="ARBA00022912"/>
    </source>
</evidence>
<evidence type="ECO:0000313" key="12">
    <source>
        <dbReference type="Proteomes" id="UP001224775"/>
    </source>
</evidence>
<keyword evidence="4 11" id="KW-0378">Hydrolase</keyword>
<organism evidence="11 12">
    <name type="scientific">Skeletonema marinoi</name>
    <dbReference type="NCBI Taxonomy" id="267567"/>
    <lineage>
        <taxon>Eukaryota</taxon>
        <taxon>Sar</taxon>
        <taxon>Stramenopiles</taxon>
        <taxon>Ochrophyta</taxon>
        <taxon>Bacillariophyta</taxon>
        <taxon>Coscinodiscophyceae</taxon>
        <taxon>Thalassiosirophycidae</taxon>
        <taxon>Thalassiosirales</taxon>
        <taxon>Skeletonemataceae</taxon>
        <taxon>Skeletonema</taxon>
        <taxon>Skeletonema marinoi-dohrnii complex</taxon>
    </lineage>
</organism>
<feature type="region of interest" description="Disordered" evidence="9">
    <location>
        <begin position="122"/>
        <end position="165"/>
    </location>
</feature>
<dbReference type="InterPro" id="IPR050365">
    <property type="entry name" value="TIM50"/>
</dbReference>
<dbReference type="EMBL" id="JATAAI010000001">
    <property type="protein sequence ID" value="KAK1748872.1"/>
    <property type="molecule type" value="Genomic_DNA"/>
</dbReference>
<dbReference type="Pfam" id="PF03031">
    <property type="entry name" value="NIF"/>
    <property type="match status" value="1"/>
</dbReference>
<evidence type="ECO:0000256" key="3">
    <source>
        <dbReference type="ARBA" id="ARBA00022723"/>
    </source>
</evidence>
<evidence type="ECO:0000256" key="7">
    <source>
        <dbReference type="ARBA" id="ARBA00047761"/>
    </source>
</evidence>
<dbReference type="GO" id="GO:0004722">
    <property type="term" value="F:protein serine/threonine phosphatase activity"/>
    <property type="evidence" value="ECO:0007669"/>
    <property type="project" value="UniProtKB-EC"/>
</dbReference>
<comment type="catalytic activity">
    <reaction evidence="8">
        <text>O-phospho-L-threonyl-[protein] + H2O = L-threonyl-[protein] + phosphate</text>
        <dbReference type="Rhea" id="RHEA:47004"/>
        <dbReference type="Rhea" id="RHEA-COMP:11060"/>
        <dbReference type="Rhea" id="RHEA-COMP:11605"/>
        <dbReference type="ChEBI" id="CHEBI:15377"/>
        <dbReference type="ChEBI" id="CHEBI:30013"/>
        <dbReference type="ChEBI" id="CHEBI:43474"/>
        <dbReference type="ChEBI" id="CHEBI:61977"/>
        <dbReference type="EC" id="3.1.3.16"/>
    </reaction>
</comment>
<dbReference type="NCBIfam" id="TIGR02251">
    <property type="entry name" value="HIF-SF_euk"/>
    <property type="match status" value="1"/>
</dbReference>
<feature type="domain" description="FCP1 homology" evidence="10">
    <location>
        <begin position="228"/>
        <end position="386"/>
    </location>
</feature>